<evidence type="ECO:0000256" key="2">
    <source>
        <dbReference type="PROSITE-ProRule" id="PRU00497"/>
    </source>
</evidence>
<dbReference type="GO" id="GO:0042302">
    <property type="term" value="F:structural constituent of cuticle"/>
    <property type="evidence" value="ECO:0007669"/>
    <property type="project" value="UniProtKB-UniRule"/>
</dbReference>
<dbReference type="Pfam" id="PF00379">
    <property type="entry name" value="Chitin_bind_4"/>
    <property type="match status" value="1"/>
</dbReference>
<proteinExistence type="predicted"/>
<name>A0ABD2X415_9HYME</name>
<comment type="caution">
    <text evidence="4">The sequence shown here is derived from an EMBL/GenBank/DDBJ whole genome shotgun (WGS) entry which is preliminary data.</text>
</comment>
<feature type="region of interest" description="Disordered" evidence="3">
    <location>
        <begin position="66"/>
        <end position="86"/>
    </location>
</feature>
<dbReference type="AlphaFoldDB" id="A0ABD2X415"/>
<evidence type="ECO:0008006" key="6">
    <source>
        <dbReference type="Google" id="ProtNLM"/>
    </source>
</evidence>
<dbReference type="PANTHER" id="PTHR12236">
    <property type="entry name" value="STRUCTURAL CONTITUENT OF CUTICLE"/>
    <property type="match status" value="1"/>
</dbReference>
<reference evidence="4 5" key="1">
    <citation type="journal article" date="2024" name="bioRxiv">
        <title>A reference genome for Trichogramma kaykai: A tiny desert-dwelling parasitoid wasp with competing sex-ratio distorters.</title>
        <authorList>
            <person name="Culotta J."/>
            <person name="Lindsey A.R."/>
        </authorList>
    </citation>
    <scope>NUCLEOTIDE SEQUENCE [LARGE SCALE GENOMIC DNA]</scope>
    <source>
        <strain evidence="4 5">KSX58</strain>
    </source>
</reference>
<evidence type="ECO:0000256" key="1">
    <source>
        <dbReference type="ARBA" id="ARBA00022460"/>
    </source>
</evidence>
<accession>A0ABD2X415</accession>
<evidence type="ECO:0000256" key="3">
    <source>
        <dbReference type="SAM" id="MobiDB-lite"/>
    </source>
</evidence>
<dbReference type="InterPro" id="IPR051217">
    <property type="entry name" value="Insect_Cuticle_Struc_Prot"/>
</dbReference>
<dbReference type="PANTHER" id="PTHR12236:SF75">
    <property type="entry name" value="CUTICULAR PROTEIN 62BB, ISOFORM A"/>
    <property type="match status" value="1"/>
</dbReference>
<keyword evidence="1 2" id="KW-0193">Cuticle</keyword>
<dbReference type="PROSITE" id="PS00233">
    <property type="entry name" value="CHIT_BIND_RR_1"/>
    <property type="match status" value="1"/>
</dbReference>
<dbReference type="Proteomes" id="UP001627154">
    <property type="component" value="Unassembled WGS sequence"/>
</dbReference>
<protein>
    <recommendedName>
        <fullName evidence="6">Cuticle protein</fullName>
    </recommendedName>
</protein>
<dbReference type="InterPro" id="IPR000618">
    <property type="entry name" value="Insect_cuticle"/>
</dbReference>
<dbReference type="PROSITE" id="PS51155">
    <property type="entry name" value="CHIT_BIND_RR_2"/>
    <property type="match status" value="1"/>
</dbReference>
<organism evidence="4 5">
    <name type="scientific">Trichogramma kaykai</name>
    <dbReference type="NCBI Taxonomy" id="54128"/>
    <lineage>
        <taxon>Eukaryota</taxon>
        <taxon>Metazoa</taxon>
        <taxon>Ecdysozoa</taxon>
        <taxon>Arthropoda</taxon>
        <taxon>Hexapoda</taxon>
        <taxon>Insecta</taxon>
        <taxon>Pterygota</taxon>
        <taxon>Neoptera</taxon>
        <taxon>Endopterygota</taxon>
        <taxon>Hymenoptera</taxon>
        <taxon>Apocrita</taxon>
        <taxon>Proctotrupomorpha</taxon>
        <taxon>Chalcidoidea</taxon>
        <taxon>Trichogrammatidae</taxon>
        <taxon>Trichogramma</taxon>
    </lineage>
</organism>
<sequence length="164" mass="17999">MQHQSFFATLSANMASKLIILSVVLGAVSAGLVPLSYHAQPQIITKVLQPEPYDAHPQYSFAYNVHDPHTGDVKSQHESRDGDQVQGSYSLIESDGTKRIVDYTADAHNGFNAVVRKEPAHYAVAHAVAPALTYHSSPIAYHQTALHQQPHLQISSSSSYSHHY</sequence>
<dbReference type="PRINTS" id="PR00947">
    <property type="entry name" value="CUTICLE"/>
</dbReference>
<dbReference type="EMBL" id="JBJJXI010000055">
    <property type="protein sequence ID" value="KAL3399506.1"/>
    <property type="molecule type" value="Genomic_DNA"/>
</dbReference>
<dbReference type="InterPro" id="IPR031311">
    <property type="entry name" value="CHIT_BIND_RR_consensus"/>
</dbReference>
<feature type="compositionally biased region" description="Basic and acidic residues" evidence="3">
    <location>
        <begin position="66"/>
        <end position="83"/>
    </location>
</feature>
<evidence type="ECO:0000313" key="4">
    <source>
        <dbReference type="EMBL" id="KAL3399506.1"/>
    </source>
</evidence>
<keyword evidence="5" id="KW-1185">Reference proteome</keyword>
<gene>
    <name evidence="4" type="ORF">TKK_006785</name>
</gene>
<evidence type="ECO:0000313" key="5">
    <source>
        <dbReference type="Proteomes" id="UP001627154"/>
    </source>
</evidence>